<dbReference type="Proteomes" id="UP001295469">
    <property type="component" value="Chromosome C09"/>
</dbReference>
<sequence>FHHLYFWYALVPGAAACVILCLLQSIVCYMKDNLKF</sequence>
<dbReference type="EMBL" id="HG994373">
    <property type="protein sequence ID" value="CAF1716558.1"/>
    <property type="molecule type" value="Genomic_DNA"/>
</dbReference>
<reference evidence="2" key="1">
    <citation type="submission" date="2021-01" db="EMBL/GenBank/DDBJ databases">
        <authorList>
            <consortium name="Genoscope - CEA"/>
            <person name="William W."/>
        </authorList>
    </citation>
    <scope>NUCLEOTIDE SEQUENCE</scope>
</reference>
<evidence type="ECO:0000256" key="1">
    <source>
        <dbReference type="SAM" id="Phobius"/>
    </source>
</evidence>
<feature type="transmembrane region" description="Helical" evidence="1">
    <location>
        <begin position="6"/>
        <end position="30"/>
    </location>
</feature>
<dbReference type="AlphaFoldDB" id="A0A816IZP5"/>
<accession>A0A816IZP5</accession>
<keyword evidence="1" id="KW-0472">Membrane</keyword>
<proteinExistence type="predicted"/>
<organism evidence="2">
    <name type="scientific">Brassica napus</name>
    <name type="common">Rape</name>
    <dbReference type="NCBI Taxonomy" id="3708"/>
    <lineage>
        <taxon>Eukaryota</taxon>
        <taxon>Viridiplantae</taxon>
        <taxon>Streptophyta</taxon>
        <taxon>Embryophyta</taxon>
        <taxon>Tracheophyta</taxon>
        <taxon>Spermatophyta</taxon>
        <taxon>Magnoliopsida</taxon>
        <taxon>eudicotyledons</taxon>
        <taxon>Gunneridae</taxon>
        <taxon>Pentapetalae</taxon>
        <taxon>rosids</taxon>
        <taxon>malvids</taxon>
        <taxon>Brassicales</taxon>
        <taxon>Brassicaceae</taxon>
        <taxon>Brassiceae</taxon>
        <taxon>Brassica</taxon>
    </lineage>
</organism>
<feature type="non-terminal residue" evidence="2">
    <location>
        <position position="1"/>
    </location>
</feature>
<keyword evidence="1" id="KW-0812">Transmembrane</keyword>
<evidence type="ECO:0000313" key="2">
    <source>
        <dbReference type="EMBL" id="CAF1716558.1"/>
    </source>
</evidence>
<gene>
    <name evidence="2" type="ORF">DARMORV10_C09P08830.1</name>
</gene>
<protein>
    <submittedName>
        <fullName evidence="2">(rape) hypothetical protein</fullName>
    </submittedName>
</protein>
<keyword evidence="1" id="KW-1133">Transmembrane helix</keyword>
<name>A0A816IZP5_BRANA</name>